<gene>
    <name evidence="2" type="primary">ADEN</name>
    <name evidence="2" type="ORF">CM83_99426</name>
</gene>
<feature type="signal peptide" evidence="1">
    <location>
        <begin position="1"/>
        <end position="23"/>
    </location>
</feature>
<dbReference type="EMBL" id="GBHO01027961">
    <property type="protein sequence ID" value="JAG15643.1"/>
    <property type="molecule type" value="Transcribed_RNA"/>
</dbReference>
<evidence type="ECO:0000313" key="3">
    <source>
        <dbReference type="EMBL" id="JAG49190.1"/>
    </source>
</evidence>
<keyword evidence="1" id="KW-0732">Signal</keyword>
<reference evidence="2" key="2">
    <citation type="submission" date="2014-07" db="EMBL/GenBank/DDBJ databases">
        <authorList>
            <person name="Hull J."/>
        </authorList>
    </citation>
    <scope>NUCLEOTIDE SEQUENCE</scope>
</reference>
<reference evidence="2" key="1">
    <citation type="journal article" date="2014" name="PLoS ONE">
        <title>Transcriptome-Based Identification of ABC Transporters in the Western Tarnished Plant Bug Lygus hesperus.</title>
        <authorList>
            <person name="Hull J.J."/>
            <person name="Chaney K."/>
            <person name="Geib S.M."/>
            <person name="Fabrick J.A."/>
            <person name="Brent C.S."/>
            <person name="Walsh D."/>
            <person name="Lavine L.C."/>
        </authorList>
    </citation>
    <scope>NUCLEOTIDE SEQUENCE</scope>
</reference>
<proteinExistence type="predicted"/>
<evidence type="ECO:0000313" key="2">
    <source>
        <dbReference type="EMBL" id="JAG15643.1"/>
    </source>
</evidence>
<sequence>MVTTRLGLVLLGHFLGLFVKTNGFGIWPTYKEVKNPTTDDLESFQAALAKMGKIVPTVQNDTQLIYLYKRGGIFQTSYKAYFRAGEKSLCYLKWRQWPRYMVLSEQSCDMDTSMEDEDYKDENV</sequence>
<accession>A0A0A9XA36</accession>
<name>A0A0A9XA36_LYGHE</name>
<organism evidence="2">
    <name type="scientific">Lygus hesperus</name>
    <name type="common">Western plant bug</name>
    <dbReference type="NCBI Taxonomy" id="30085"/>
    <lineage>
        <taxon>Eukaryota</taxon>
        <taxon>Metazoa</taxon>
        <taxon>Ecdysozoa</taxon>
        <taxon>Arthropoda</taxon>
        <taxon>Hexapoda</taxon>
        <taxon>Insecta</taxon>
        <taxon>Pterygota</taxon>
        <taxon>Neoptera</taxon>
        <taxon>Paraneoptera</taxon>
        <taxon>Hemiptera</taxon>
        <taxon>Heteroptera</taxon>
        <taxon>Panheteroptera</taxon>
        <taxon>Cimicomorpha</taxon>
        <taxon>Miridae</taxon>
        <taxon>Mirini</taxon>
        <taxon>Lygus</taxon>
    </lineage>
</organism>
<feature type="chain" id="PRO_5015033819" evidence="1">
    <location>
        <begin position="24"/>
        <end position="124"/>
    </location>
</feature>
<dbReference type="EMBL" id="GBRD01016636">
    <property type="protein sequence ID" value="JAG49190.1"/>
    <property type="molecule type" value="Transcribed_RNA"/>
</dbReference>
<dbReference type="AlphaFoldDB" id="A0A0A9XA36"/>
<reference evidence="3" key="3">
    <citation type="submission" date="2014-09" db="EMBL/GenBank/DDBJ databases">
        <authorList>
            <person name="Magalhaes I.L.F."/>
            <person name="Oliveira U."/>
            <person name="Santos F.R."/>
            <person name="Vidigal T.H.D.A."/>
            <person name="Brescovit A.D."/>
            <person name="Santos A.J."/>
        </authorList>
    </citation>
    <scope>NUCLEOTIDE SEQUENCE</scope>
</reference>
<protein>
    <submittedName>
        <fullName evidence="2">Adenain</fullName>
    </submittedName>
</protein>
<evidence type="ECO:0000256" key="1">
    <source>
        <dbReference type="SAM" id="SignalP"/>
    </source>
</evidence>